<dbReference type="OrthoDB" id="4485030at2759"/>
<accession>A0A8H6Q9T1</accession>
<protein>
    <submittedName>
        <fullName evidence="1">Uncharacterized protein</fullName>
    </submittedName>
</protein>
<dbReference type="Proteomes" id="UP000654922">
    <property type="component" value="Unassembled WGS sequence"/>
</dbReference>
<gene>
    <name evidence="1" type="ORF">CNMCM5623_001259</name>
</gene>
<dbReference type="AlphaFoldDB" id="A0A8H6Q9T1"/>
<sequence>MPFETQEPWKRQFYSSTECPKHVVIPLKDYNAYRQNPAHRWVYNKLEIAEKQGMVCAPHGVAPGKFPVFSKPIYNIRNLGSGTRVLEDMEDYREHCSSGHMWSELLQGDHISTDLAVLNGKVVWLSHTLGIPSGGGTFDRWEVNVTVSQEDESALVDFVELHLSDYTGMLNAEMIGGRIIEMHLRFSNQWPDLYPRGFLDAVVGLYQGKWCPTDEMVTNDTQGFSVVLFGTPKAESFAKPEKSLIEAIRSSRSLYSVQMPFTEGVPARHHSHPPGGYQLATFNGPDLHQCLRAREDFKKLFSAVNSWSSTTANRI</sequence>
<evidence type="ECO:0000313" key="1">
    <source>
        <dbReference type="EMBL" id="KAF7168157.1"/>
    </source>
</evidence>
<comment type="caution">
    <text evidence="1">The sequence shown here is derived from an EMBL/GenBank/DDBJ whole genome shotgun (WGS) entry which is preliminary data.</text>
</comment>
<dbReference type="EMBL" id="JACBAE010001271">
    <property type="protein sequence ID" value="KAF7168157.1"/>
    <property type="molecule type" value="Genomic_DNA"/>
</dbReference>
<reference evidence="1" key="1">
    <citation type="submission" date="2020-06" db="EMBL/GenBank/DDBJ databases">
        <title>Draft genome sequences of strains closely related to Aspergillus parafelis and Aspergillus hiratsukae.</title>
        <authorList>
            <person name="Dos Santos R.A.C."/>
            <person name="Rivero-Menendez O."/>
            <person name="Steenwyk J.L."/>
            <person name="Mead M.E."/>
            <person name="Goldman G.H."/>
            <person name="Alastruey-Izquierdo A."/>
            <person name="Rokas A."/>
        </authorList>
    </citation>
    <scope>NUCLEOTIDE SEQUENCE</scope>
    <source>
        <strain evidence="1">CNM-CM5623</strain>
    </source>
</reference>
<proteinExistence type="predicted"/>
<evidence type="ECO:0000313" key="2">
    <source>
        <dbReference type="Proteomes" id="UP000654922"/>
    </source>
</evidence>
<organism evidence="1 2">
    <name type="scientific">Aspergillus felis</name>
    <dbReference type="NCBI Taxonomy" id="1287682"/>
    <lineage>
        <taxon>Eukaryota</taxon>
        <taxon>Fungi</taxon>
        <taxon>Dikarya</taxon>
        <taxon>Ascomycota</taxon>
        <taxon>Pezizomycotina</taxon>
        <taxon>Eurotiomycetes</taxon>
        <taxon>Eurotiomycetidae</taxon>
        <taxon>Eurotiales</taxon>
        <taxon>Aspergillaceae</taxon>
        <taxon>Aspergillus</taxon>
        <taxon>Aspergillus subgen. Fumigati</taxon>
    </lineage>
</organism>
<name>A0A8H6Q9T1_9EURO</name>